<accession>A0A0A9ERU7</accession>
<proteinExistence type="predicted"/>
<name>A0A0A9ERU7_ARUDO</name>
<reference evidence="1" key="2">
    <citation type="journal article" date="2015" name="Data Brief">
        <title>Shoot transcriptome of the giant reed, Arundo donax.</title>
        <authorList>
            <person name="Barrero R.A."/>
            <person name="Guerrero F.D."/>
            <person name="Moolhuijzen P."/>
            <person name="Goolsby J.A."/>
            <person name="Tidwell J."/>
            <person name="Bellgard S.E."/>
            <person name="Bellgard M.I."/>
        </authorList>
    </citation>
    <scope>NUCLEOTIDE SEQUENCE</scope>
    <source>
        <tissue evidence="1">Shoot tissue taken approximately 20 cm above the soil surface</tissue>
    </source>
</reference>
<dbReference type="EMBL" id="GBRH01196177">
    <property type="protein sequence ID" value="JAE01719.1"/>
    <property type="molecule type" value="Transcribed_RNA"/>
</dbReference>
<evidence type="ECO:0000313" key="1">
    <source>
        <dbReference type="EMBL" id="JAE01719.1"/>
    </source>
</evidence>
<dbReference type="AlphaFoldDB" id="A0A0A9ERU7"/>
<sequence length="44" mass="4888">MPSLAQIDGDDSVACDNTERCQHRNYYLHAVCHPIIFVPSNASV</sequence>
<protein>
    <submittedName>
        <fullName evidence="1">Uncharacterized protein</fullName>
    </submittedName>
</protein>
<reference evidence="1" key="1">
    <citation type="submission" date="2014-09" db="EMBL/GenBank/DDBJ databases">
        <authorList>
            <person name="Magalhaes I.L.F."/>
            <person name="Oliveira U."/>
            <person name="Santos F.R."/>
            <person name="Vidigal T.H.D.A."/>
            <person name="Brescovit A.D."/>
            <person name="Santos A.J."/>
        </authorList>
    </citation>
    <scope>NUCLEOTIDE SEQUENCE</scope>
    <source>
        <tissue evidence="1">Shoot tissue taken approximately 20 cm above the soil surface</tissue>
    </source>
</reference>
<organism evidence="1">
    <name type="scientific">Arundo donax</name>
    <name type="common">Giant reed</name>
    <name type="synonym">Donax arundinaceus</name>
    <dbReference type="NCBI Taxonomy" id="35708"/>
    <lineage>
        <taxon>Eukaryota</taxon>
        <taxon>Viridiplantae</taxon>
        <taxon>Streptophyta</taxon>
        <taxon>Embryophyta</taxon>
        <taxon>Tracheophyta</taxon>
        <taxon>Spermatophyta</taxon>
        <taxon>Magnoliopsida</taxon>
        <taxon>Liliopsida</taxon>
        <taxon>Poales</taxon>
        <taxon>Poaceae</taxon>
        <taxon>PACMAD clade</taxon>
        <taxon>Arundinoideae</taxon>
        <taxon>Arundineae</taxon>
        <taxon>Arundo</taxon>
    </lineage>
</organism>